<dbReference type="EMBL" id="ABVQ01000036">
    <property type="protein sequence ID" value="EEC57076.1"/>
    <property type="molecule type" value="Genomic_DNA"/>
</dbReference>
<evidence type="ECO:0000313" key="2">
    <source>
        <dbReference type="EMBL" id="EEC57076.1"/>
    </source>
</evidence>
<organism evidence="2 3">
    <name type="scientific">[Bacteroides] pectinophilus ATCC 43243</name>
    <dbReference type="NCBI Taxonomy" id="483218"/>
    <lineage>
        <taxon>Bacteria</taxon>
        <taxon>Bacillati</taxon>
        <taxon>Bacillota</taxon>
        <taxon>Clostridia</taxon>
        <taxon>Eubacteriales</taxon>
    </lineage>
</organism>
<gene>
    <name evidence="2" type="ORF">BACPEC_01564</name>
</gene>
<comment type="caution">
    <text evidence="2">The sequence shown here is derived from an EMBL/GenBank/DDBJ whole genome shotgun (WGS) entry which is preliminary data.</text>
</comment>
<keyword evidence="3" id="KW-1185">Reference proteome</keyword>
<protein>
    <submittedName>
        <fullName evidence="2">Uncharacterized protein</fullName>
    </submittedName>
</protein>
<feature type="compositionally biased region" description="Basic and acidic residues" evidence="1">
    <location>
        <begin position="63"/>
        <end position="95"/>
    </location>
</feature>
<dbReference type="HOGENOM" id="CLU_174602_0_0_9"/>
<dbReference type="AlphaFoldDB" id="B7ATU2"/>
<reference evidence="2 3" key="1">
    <citation type="submission" date="2008-11" db="EMBL/GenBank/DDBJ databases">
        <title>Draft genome sequence of Bacteroides pectinophilus (ATCC 43243).</title>
        <authorList>
            <person name="Sudarsanam P."/>
            <person name="Ley R."/>
            <person name="Guruge J."/>
            <person name="Turnbaugh P.J."/>
            <person name="Mahowald M."/>
            <person name="Liep D."/>
            <person name="Gordon J."/>
        </authorList>
    </citation>
    <scope>NUCLEOTIDE SEQUENCE [LARGE SCALE GENOMIC DNA]</scope>
    <source>
        <strain evidence="2 3">ATCC 43243</strain>
    </source>
</reference>
<reference evidence="2 3" key="2">
    <citation type="submission" date="2008-11" db="EMBL/GenBank/DDBJ databases">
        <authorList>
            <person name="Fulton L."/>
            <person name="Clifton S."/>
            <person name="Fulton B."/>
            <person name="Xu J."/>
            <person name="Minx P."/>
            <person name="Pepin K.H."/>
            <person name="Johnson M."/>
            <person name="Bhonagiri V."/>
            <person name="Nash W.E."/>
            <person name="Mardis E.R."/>
            <person name="Wilson R.K."/>
        </authorList>
    </citation>
    <scope>NUCLEOTIDE SEQUENCE [LARGE SCALE GENOMIC DNA]</scope>
    <source>
        <strain evidence="2 3">ATCC 43243</strain>
    </source>
</reference>
<sequence>MAVRPVDIVSMQRMADVSQIKQNENNKPMNDQVNFQNQLAKEVQQTSEQVVRKADIENQNQKYDAKEKGKNEYQHDGKVKVKKKDGHESVMPDDPDFKGLFDVSV</sequence>
<proteinExistence type="predicted"/>
<dbReference type="Proteomes" id="UP000003136">
    <property type="component" value="Unassembled WGS sequence"/>
</dbReference>
<dbReference type="STRING" id="483218.BACPEC_01564"/>
<accession>B7ATU2</accession>
<evidence type="ECO:0000256" key="1">
    <source>
        <dbReference type="SAM" id="MobiDB-lite"/>
    </source>
</evidence>
<evidence type="ECO:0000313" key="3">
    <source>
        <dbReference type="Proteomes" id="UP000003136"/>
    </source>
</evidence>
<feature type="region of interest" description="Disordered" evidence="1">
    <location>
        <begin position="56"/>
        <end position="95"/>
    </location>
</feature>
<name>B7ATU2_9FIRM</name>